<dbReference type="Pfam" id="PF17827">
    <property type="entry name" value="PrmC_N"/>
    <property type="match status" value="1"/>
</dbReference>
<evidence type="ECO:0000256" key="2">
    <source>
        <dbReference type="ARBA" id="ARBA00022603"/>
    </source>
</evidence>
<dbReference type="PANTHER" id="PTHR18895:SF74">
    <property type="entry name" value="MTRF1L RELEASE FACTOR GLUTAMINE METHYLTRANSFERASE"/>
    <property type="match status" value="1"/>
</dbReference>
<keyword evidence="2 8" id="KW-0489">Methyltransferase</keyword>
<dbReference type="GO" id="GO:0032259">
    <property type="term" value="P:methylation"/>
    <property type="evidence" value="ECO:0007669"/>
    <property type="project" value="UniProtKB-KW"/>
</dbReference>
<dbReference type="Gene3D" id="3.40.50.150">
    <property type="entry name" value="Vaccinia Virus protein VP39"/>
    <property type="match status" value="1"/>
</dbReference>
<evidence type="ECO:0000256" key="3">
    <source>
        <dbReference type="ARBA" id="ARBA00022679"/>
    </source>
</evidence>
<dbReference type="SUPFAM" id="SSF53335">
    <property type="entry name" value="S-adenosyl-L-methionine-dependent methyltransferases"/>
    <property type="match status" value="1"/>
</dbReference>
<evidence type="ECO:0000259" key="6">
    <source>
        <dbReference type="Pfam" id="PF05175"/>
    </source>
</evidence>
<dbReference type="InterPro" id="IPR040758">
    <property type="entry name" value="PrmC_N"/>
</dbReference>
<dbReference type="AlphaFoldDB" id="A0A3D8IVN0"/>
<dbReference type="Pfam" id="PF05175">
    <property type="entry name" value="MTS"/>
    <property type="match status" value="1"/>
</dbReference>
<dbReference type="NCBIfam" id="TIGR00536">
    <property type="entry name" value="hemK_fam"/>
    <property type="match status" value="1"/>
</dbReference>
<dbReference type="InterPro" id="IPR050320">
    <property type="entry name" value="N5-glutamine_MTase"/>
</dbReference>
<dbReference type="InterPro" id="IPR004556">
    <property type="entry name" value="HemK-like"/>
</dbReference>
<dbReference type="EC" id="2.1.1.297" evidence="1"/>
<dbReference type="PANTHER" id="PTHR18895">
    <property type="entry name" value="HEMK METHYLTRANSFERASE"/>
    <property type="match status" value="1"/>
</dbReference>
<evidence type="ECO:0000256" key="1">
    <source>
        <dbReference type="ARBA" id="ARBA00012771"/>
    </source>
</evidence>
<dbReference type="OrthoDB" id="9800643at2"/>
<dbReference type="InterPro" id="IPR019874">
    <property type="entry name" value="RF_methyltr_PrmC"/>
</dbReference>
<dbReference type="EMBL" id="NXLU01000004">
    <property type="protein sequence ID" value="RDU69060.1"/>
    <property type="molecule type" value="Genomic_DNA"/>
</dbReference>
<dbReference type="InterPro" id="IPR029063">
    <property type="entry name" value="SAM-dependent_MTases_sf"/>
</dbReference>
<organism evidence="8 9">
    <name type="scientific">Helicobacter cholecystus</name>
    <dbReference type="NCBI Taxonomy" id="45498"/>
    <lineage>
        <taxon>Bacteria</taxon>
        <taxon>Pseudomonadati</taxon>
        <taxon>Campylobacterota</taxon>
        <taxon>Epsilonproteobacteria</taxon>
        <taxon>Campylobacterales</taxon>
        <taxon>Helicobacteraceae</taxon>
        <taxon>Helicobacter</taxon>
    </lineage>
</organism>
<evidence type="ECO:0000256" key="5">
    <source>
        <dbReference type="ARBA" id="ARBA00048391"/>
    </source>
</evidence>
<evidence type="ECO:0000313" key="8">
    <source>
        <dbReference type="EMBL" id="RDU69060.1"/>
    </source>
</evidence>
<proteinExistence type="predicted"/>
<feature type="domain" description="Methyltransferase small" evidence="6">
    <location>
        <begin position="97"/>
        <end position="199"/>
    </location>
</feature>
<keyword evidence="9" id="KW-1185">Reference proteome</keyword>
<dbReference type="RefSeq" id="WP_104724699.1">
    <property type="nucleotide sequence ID" value="NZ_FZNE01000004.1"/>
</dbReference>
<comment type="caution">
    <text evidence="8">The sequence shown here is derived from an EMBL/GenBank/DDBJ whole genome shotgun (WGS) entry which is preliminary data.</text>
</comment>
<dbReference type="Gene3D" id="1.10.8.10">
    <property type="entry name" value="DNA helicase RuvA subunit, C-terminal domain"/>
    <property type="match status" value="1"/>
</dbReference>
<evidence type="ECO:0000313" key="9">
    <source>
        <dbReference type="Proteomes" id="UP000257067"/>
    </source>
</evidence>
<feature type="domain" description="Release factor glutamine methyltransferase N-terminal" evidence="7">
    <location>
        <begin position="7"/>
        <end position="73"/>
    </location>
</feature>
<accession>A0A3D8IVN0</accession>
<dbReference type="Proteomes" id="UP000257067">
    <property type="component" value="Unassembled WGS sequence"/>
</dbReference>
<dbReference type="GO" id="GO:0102559">
    <property type="term" value="F:peptide chain release factor N(5)-glutamine methyltransferase activity"/>
    <property type="evidence" value="ECO:0007669"/>
    <property type="project" value="UniProtKB-EC"/>
</dbReference>
<keyword evidence="3 8" id="KW-0808">Transferase</keyword>
<evidence type="ECO:0000259" key="7">
    <source>
        <dbReference type="Pfam" id="PF17827"/>
    </source>
</evidence>
<sequence>MSYSIKEALKYAFSVLQTHRPQLEGEILLCYILGVQRIDLHMHSERVLTPSEFERFHQLILRANNHEPIEYITQKVSFYDWEFEISHGVLIPRPETEILVEKCDELIKKERIKNIFELGVGSGIISISLALLNPSVIITASDINPLALKLTQKNIHSFSKFNPSLSNRINLYYGDVLQEKTFFDAEHFDLWVSNPPYIANDYILPKNVAYEPKEALFAGERGDEILKKIIHLASRYRIPYLACEMGWDQKESIAQELKDFKEIEFYKDLSGLNRGFIAKR</sequence>
<evidence type="ECO:0000256" key="4">
    <source>
        <dbReference type="ARBA" id="ARBA00022691"/>
    </source>
</evidence>
<comment type="catalytic activity">
    <reaction evidence="5">
        <text>L-glutaminyl-[peptide chain release factor] + S-adenosyl-L-methionine = N(5)-methyl-L-glutaminyl-[peptide chain release factor] + S-adenosyl-L-homocysteine + H(+)</text>
        <dbReference type="Rhea" id="RHEA:42896"/>
        <dbReference type="Rhea" id="RHEA-COMP:10271"/>
        <dbReference type="Rhea" id="RHEA-COMP:10272"/>
        <dbReference type="ChEBI" id="CHEBI:15378"/>
        <dbReference type="ChEBI" id="CHEBI:30011"/>
        <dbReference type="ChEBI" id="CHEBI:57856"/>
        <dbReference type="ChEBI" id="CHEBI:59789"/>
        <dbReference type="ChEBI" id="CHEBI:61891"/>
        <dbReference type="EC" id="2.1.1.297"/>
    </reaction>
</comment>
<reference evidence="8 9" key="1">
    <citation type="submission" date="2018-04" db="EMBL/GenBank/DDBJ databases">
        <title>Novel Campyloabacter and Helicobacter Species and Strains.</title>
        <authorList>
            <person name="Mannion A.J."/>
            <person name="Shen Z."/>
            <person name="Fox J.G."/>
        </authorList>
    </citation>
    <scope>NUCLEOTIDE SEQUENCE [LARGE SCALE GENOMIC DNA]</scope>
    <source>
        <strain evidence="8 9">ATCC 700242</strain>
    </source>
</reference>
<gene>
    <name evidence="8" type="primary">prmC</name>
    <name evidence="8" type="ORF">CQA62_04290</name>
</gene>
<protein>
    <recommendedName>
        <fullName evidence="1">peptide chain release factor N(5)-glutamine methyltransferase</fullName>
        <ecNumber evidence="1">2.1.1.297</ecNumber>
    </recommendedName>
</protein>
<dbReference type="NCBIfam" id="TIGR03534">
    <property type="entry name" value="RF_mod_PrmC"/>
    <property type="match status" value="1"/>
</dbReference>
<dbReference type="CDD" id="cd02440">
    <property type="entry name" value="AdoMet_MTases"/>
    <property type="match status" value="1"/>
</dbReference>
<name>A0A3D8IVN0_9HELI</name>
<dbReference type="InterPro" id="IPR007848">
    <property type="entry name" value="Small_mtfrase_dom"/>
</dbReference>
<keyword evidence="4" id="KW-0949">S-adenosyl-L-methionine</keyword>